<dbReference type="AlphaFoldDB" id="A0A9W7CC17"/>
<accession>A0A9W7CC17</accession>
<keyword evidence="2" id="KW-1185">Reference proteome</keyword>
<dbReference type="Proteomes" id="UP001165122">
    <property type="component" value="Unassembled WGS sequence"/>
</dbReference>
<organism evidence="1 2">
    <name type="scientific">Triparma laevis f. longispina</name>
    <dbReference type="NCBI Taxonomy" id="1714387"/>
    <lineage>
        <taxon>Eukaryota</taxon>
        <taxon>Sar</taxon>
        <taxon>Stramenopiles</taxon>
        <taxon>Ochrophyta</taxon>
        <taxon>Bolidophyceae</taxon>
        <taxon>Parmales</taxon>
        <taxon>Triparmaceae</taxon>
        <taxon>Triparma</taxon>
    </lineage>
</organism>
<evidence type="ECO:0000313" key="2">
    <source>
        <dbReference type="Proteomes" id="UP001165122"/>
    </source>
</evidence>
<comment type="caution">
    <text evidence="1">The sequence shown here is derived from an EMBL/GenBank/DDBJ whole genome shotgun (WGS) entry which is preliminary data.</text>
</comment>
<protein>
    <submittedName>
        <fullName evidence="1">Uncharacterized protein</fullName>
    </submittedName>
</protein>
<sequence length="240" mass="26836">MLSCDTTLLSQFTALSKSASGASLTSLILSYINKPNFYSYSVILEMVEEGEEVREFLKSFVEGDVEKVLSSPLRSKIIPSGLLNLLSITLLSHFHQNGLGTYPLPPLLAHLKSSTSDAEFQSLCNADEVESIFVKCLYANAINKGKVKHVTNDGTEFIVGGPINIPFTSSFSFLKTLQIKVEDEIERVEVLKISIEKEEQEELQKDEEWIKKKNESILKVKEGKDGKRKRVKVEKGEEGF</sequence>
<reference evidence="2" key="1">
    <citation type="journal article" date="2023" name="Commun. Biol.">
        <title>Genome analysis of Parmales, the sister group of diatoms, reveals the evolutionary specialization of diatoms from phago-mixotrophs to photoautotrophs.</title>
        <authorList>
            <person name="Ban H."/>
            <person name="Sato S."/>
            <person name="Yoshikawa S."/>
            <person name="Yamada K."/>
            <person name="Nakamura Y."/>
            <person name="Ichinomiya M."/>
            <person name="Sato N."/>
            <person name="Blanc-Mathieu R."/>
            <person name="Endo H."/>
            <person name="Kuwata A."/>
            <person name="Ogata H."/>
        </authorList>
    </citation>
    <scope>NUCLEOTIDE SEQUENCE [LARGE SCALE GENOMIC DNA]</scope>
    <source>
        <strain evidence="2">NIES 3700</strain>
    </source>
</reference>
<proteinExistence type="predicted"/>
<evidence type="ECO:0000313" key="1">
    <source>
        <dbReference type="EMBL" id="GMI02985.1"/>
    </source>
</evidence>
<name>A0A9W7CC17_9STRA</name>
<gene>
    <name evidence="1" type="ORF">TrLO_g8775</name>
</gene>
<dbReference type="EMBL" id="BRXW01000051">
    <property type="protein sequence ID" value="GMI02985.1"/>
    <property type="molecule type" value="Genomic_DNA"/>
</dbReference>